<dbReference type="PANTHER" id="PTHR19303:SF73">
    <property type="entry name" value="PROTEIN PDC2"/>
    <property type="match status" value="1"/>
</dbReference>
<keyword evidence="2" id="KW-0238">DNA-binding</keyword>
<dbReference type="Pfam" id="PF03221">
    <property type="entry name" value="HTH_Tnp_Tc5"/>
    <property type="match status" value="2"/>
</dbReference>
<protein>
    <recommendedName>
        <fullName evidence="4">HTH CENPB-type domain-containing protein</fullName>
    </recommendedName>
</protein>
<comment type="subcellular location">
    <subcellularLocation>
        <location evidence="1">Nucleus</location>
    </subcellularLocation>
</comment>
<evidence type="ECO:0000313" key="5">
    <source>
        <dbReference type="EMBL" id="KAJ4439801.1"/>
    </source>
</evidence>
<dbReference type="Gene3D" id="1.10.10.60">
    <property type="entry name" value="Homeodomain-like"/>
    <property type="match status" value="2"/>
</dbReference>
<dbReference type="Proteomes" id="UP001148838">
    <property type="component" value="Unassembled WGS sequence"/>
</dbReference>
<keyword evidence="6" id="KW-1185">Reference proteome</keyword>
<dbReference type="PANTHER" id="PTHR19303">
    <property type="entry name" value="TRANSPOSON"/>
    <property type="match status" value="1"/>
</dbReference>
<dbReference type="PROSITE" id="PS51253">
    <property type="entry name" value="HTH_CENPB"/>
    <property type="match status" value="3"/>
</dbReference>
<dbReference type="EMBL" id="JAJSOF020000017">
    <property type="protein sequence ID" value="KAJ4439801.1"/>
    <property type="molecule type" value="Genomic_DNA"/>
</dbReference>
<dbReference type="SMART" id="SM00674">
    <property type="entry name" value="CENPB"/>
    <property type="match status" value="2"/>
</dbReference>
<dbReference type="InterPro" id="IPR010921">
    <property type="entry name" value="Trp_repressor/repl_initiator"/>
</dbReference>
<reference evidence="5 6" key="1">
    <citation type="journal article" date="2022" name="Allergy">
        <title>Genome assembly and annotation of Periplaneta americana reveal a comprehensive cockroach allergen profile.</title>
        <authorList>
            <person name="Wang L."/>
            <person name="Xiong Q."/>
            <person name="Saelim N."/>
            <person name="Wang L."/>
            <person name="Nong W."/>
            <person name="Wan A.T."/>
            <person name="Shi M."/>
            <person name="Liu X."/>
            <person name="Cao Q."/>
            <person name="Hui J.H.L."/>
            <person name="Sookrung N."/>
            <person name="Leung T.F."/>
            <person name="Tungtrongchitr A."/>
            <person name="Tsui S.K.W."/>
        </authorList>
    </citation>
    <scope>NUCLEOTIDE SEQUENCE [LARGE SCALE GENOMIC DNA]</scope>
    <source>
        <strain evidence="5">PWHHKU_190912</strain>
    </source>
</reference>
<feature type="domain" description="HTH CENPB-type" evidence="4">
    <location>
        <begin position="548"/>
        <end position="619"/>
    </location>
</feature>
<dbReference type="InterPro" id="IPR050863">
    <property type="entry name" value="CenT-Element_Derived"/>
</dbReference>
<evidence type="ECO:0000256" key="1">
    <source>
        <dbReference type="ARBA" id="ARBA00004123"/>
    </source>
</evidence>
<dbReference type="SUPFAM" id="SSF48295">
    <property type="entry name" value="TrpR-like"/>
    <property type="match status" value="1"/>
</dbReference>
<dbReference type="SUPFAM" id="SSF46689">
    <property type="entry name" value="Homeodomain-like"/>
    <property type="match status" value="1"/>
</dbReference>
<evidence type="ECO:0000256" key="3">
    <source>
        <dbReference type="SAM" id="MobiDB-lite"/>
    </source>
</evidence>
<dbReference type="InterPro" id="IPR006600">
    <property type="entry name" value="HTH_CenpB_DNA-bd_dom"/>
</dbReference>
<feature type="region of interest" description="Disordered" evidence="3">
    <location>
        <begin position="90"/>
        <end position="126"/>
    </location>
</feature>
<feature type="domain" description="HTH CENPB-type" evidence="4">
    <location>
        <begin position="4"/>
        <end position="76"/>
    </location>
</feature>
<proteinExistence type="predicted"/>
<feature type="compositionally biased region" description="Basic residues" evidence="3">
    <location>
        <begin position="334"/>
        <end position="344"/>
    </location>
</feature>
<comment type="caution">
    <text evidence="5">The sequence shown here is derived from an EMBL/GenBank/DDBJ whole genome shotgun (WGS) entry which is preliminary data.</text>
</comment>
<name>A0ABQ8T1D7_PERAM</name>
<evidence type="ECO:0000259" key="4">
    <source>
        <dbReference type="PROSITE" id="PS51253"/>
    </source>
</evidence>
<accession>A0ABQ8T1D7</accession>
<feature type="domain" description="HTH CENPB-type" evidence="4">
    <location>
        <begin position="397"/>
        <end position="468"/>
    </location>
</feature>
<feature type="region of interest" description="Disordered" evidence="3">
    <location>
        <begin position="317"/>
        <end position="344"/>
    </location>
</feature>
<sequence length="679" mass="77814">MTVLFRRGLRPANGEVDRKLWQWYSDTSLQQGTKVSKRVVQARAKWAFHQAGITDFKASDGWYRRWVKRCQNFSPDQLSKVCSIEPELPSSSTLSTRCETPSSKNVEGGSISTNESISQEKSVDMQQVAEEANRETESIEPCCSSSISDQTSESNAMLSTPMLNIVDYLPPEVMHSLHGSTLSSDSLESVFAGPSMDSLYYPEHNMLSDCDNFHLDLQHSDSYPCSIPTTTEADRLKDIVGLISSQSNTSSGLLRDNDNVVSTCSSDNEDFVNSIFKDVGFHMDVQVGINSEGSSVNVPEMTSTVSQDVLSPEVILESHADTRRNPEAVEPASKKSKKSVVQHRKKGERYLPQFKVKVLAYAASHTLRETAKKFKVNDGTISSWKKEKDWKRQLTQNRKKVQTPVSHPVDQQFLTWLRRCREQGREVTAGEVKDKARQIMGQSSTDNCHWYKLWVSRFDEEQVYREGLEREKSKQEHHIQYPQAFKMEVAVFAQLHSQIVAARTFNVSRKRVFEWLQLHRAKHTSNEAESSERSCERVEAVEEITSKKLGSRRSDTDKEIDQEIWEWYQTQQTRGSKPTWHEVQAKGLELYRCKGNENIKCSYRWYKRWCDRFHVILRHEGDDAMLEWALTQLELGNSLSHNDLQVHALTLASDTAFKPGHKLVIHRRFDDVHLPRLQS</sequence>
<dbReference type="InterPro" id="IPR009057">
    <property type="entry name" value="Homeodomain-like_sf"/>
</dbReference>
<evidence type="ECO:0000256" key="2">
    <source>
        <dbReference type="ARBA" id="ARBA00023125"/>
    </source>
</evidence>
<feature type="compositionally biased region" description="Basic and acidic residues" evidence="3">
    <location>
        <begin position="317"/>
        <end position="327"/>
    </location>
</feature>
<feature type="compositionally biased region" description="Polar residues" evidence="3">
    <location>
        <begin position="90"/>
        <end position="120"/>
    </location>
</feature>
<evidence type="ECO:0000313" key="6">
    <source>
        <dbReference type="Proteomes" id="UP001148838"/>
    </source>
</evidence>
<gene>
    <name evidence="5" type="ORF">ANN_07929</name>
</gene>
<organism evidence="5 6">
    <name type="scientific">Periplaneta americana</name>
    <name type="common">American cockroach</name>
    <name type="synonym">Blatta americana</name>
    <dbReference type="NCBI Taxonomy" id="6978"/>
    <lineage>
        <taxon>Eukaryota</taxon>
        <taxon>Metazoa</taxon>
        <taxon>Ecdysozoa</taxon>
        <taxon>Arthropoda</taxon>
        <taxon>Hexapoda</taxon>
        <taxon>Insecta</taxon>
        <taxon>Pterygota</taxon>
        <taxon>Neoptera</taxon>
        <taxon>Polyneoptera</taxon>
        <taxon>Dictyoptera</taxon>
        <taxon>Blattodea</taxon>
        <taxon>Blattoidea</taxon>
        <taxon>Blattidae</taxon>
        <taxon>Blattinae</taxon>
        <taxon>Periplaneta</taxon>
    </lineage>
</organism>